<dbReference type="GO" id="GO:0003677">
    <property type="term" value="F:DNA binding"/>
    <property type="evidence" value="ECO:0007669"/>
    <property type="project" value="UniProtKB-KW"/>
</dbReference>
<dbReference type="GO" id="GO:1901701">
    <property type="term" value="P:cellular response to oxygen-containing compound"/>
    <property type="evidence" value="ECO:0007669"/>
    <property type="project" value="UniProtKB-ARBA"/>
</dbReference>
<evidence type="ECO:0000256" key="21">
    <source>
        <dbReference type="ARBA" id="ARBA00023329"/>
    </source>
</evidence>
<dbReference type="GO" id="GO:0000077">
    <property type="term" value="P:DNA damage checkpoint signaling"/>
    <property type="evidence" value="ECO:0007669"/>
    <property type="project" value="UniProtKB-ARBA"/>
</dbReference>
<evidence type="ECO:0000256" key="17">
    <source>
        <dbReference type="ARBA" id="ARBA00023140"/>
    </source>
</evidence>
<evidence type="ECO:0000256" key="4">
    <source>
        <dbReference type="ARBA" id="ARBA00004541"/>
    </source>
</evidence>
<dbReference type="eggNOG" id="KOG0892">
    <property type="taxonomic scope" value="Eukaryota"/>
</dbReference>
<dbReference type="Pfam" id="PF02260">
    <property type="entry name" value="FATC"/>
    <property type="match status" value="1"/>
</dbReference>
<name>A7SIS1_NEMVE</name>
<evidence type="ECO:0000256" key="19">
    <source>
        <dbReference type="ARBA" id="ARBA00023242"/>
    </source>
</evidence>
<evidence type="ECO:0000259" key="28">
    <source>
        <dbReference type="PROSITE" id="PS51190"/>
    </source>
</evidence>
<dbReference type="InterPro" id="IPR011009">
    <property type="entry name" value="Kinase-like_dom_sf"/>
</dbReference>
<evidence type="ECO:0000256" key="10">
    <source>
        <dbReference type="ARBA" id="ARBA00022679"/>
    </source>
</evidence>
<dbReference type="InterPro" id="IPR003152">
    <property type="entry name" value="FATC_dom"/>
</dbReference>
<keyword evidence="19" id="KW-0539">Nucleus</keyword>
<dbReference type="HOGENOM" id="CLU_000178_3_2_1"/>
<dbReference type="GO" id="GO:0007127">
    <property type="term" value="P:meiosis I"/>
    <property type="evidence" value="ECO:0007669"/>
    <property type="project" value="UniProtKB-ARBA"/>
</dbReference>
<dbReference type="FunFam" id="1.10.1070.11:FF:000011">
    <property type="entry name" value="Serine-protein kinase ATM"/>
    <property type="match status" value="1"/>
</dbReference>
<keyword evidence="13" id="KW-0418">Kinase</keyword>
<feature type="domain" description="FATC" evidence="28">
    <location>
        <begin position="1690"/>
        <end position="1722"/>
    </location>
</feature>
<keyword evidence="12" id="KW-0227">DNA damage</keyword>
<evidence type="ECO:0000313" key="30">
    <source>
        <dbReference type="Proteomes" id="UP000001593"/>
    </source>
</evidence>
<dbReference type="GO" id="GO:0005524">
    <property type="term" value="F:ATP binding"/>
    <property type="evidence" value="ECO:0007669"/>
    <property type="project" value="UniProtKB-KW"/>
</dbReference>
<dbReference type="GO" id="GO:0042981">
    <property type="term" value="P:regulation of apoptotic process"/>
    <property type="evidence" value="ECO:0007669"/>
    <property type="project" value="UniProtKB-ARBA"/>
</dbReference>
<proteinExistence type="inferred from homology"/>
<dbReference type="InterPro" id="IPR018936">
    <property type="entry name" value="PI3/4_kinase_CS"/>
</dbReference>
<protein>
    <recommendedName>
        <fullName evidence="24">Serine-protein kinase ATM</fullName>
        <ecNumber evidence="6">2.7.11.1</ecNumber>
    </recommendedName>
</protein>
<dbReference type="Gene3D" id="1.10.1070.11">
    <property type="entry name" value="Phosphatidylinositol 3-/4-kinase, catalytic domain"/>
    <property type="match status" value="1"/>
</dbReference>
<dbReference type="PROSITE" id="PS00915">
    <property type="entry name" value="PI3_4_KINASE_1"/>
    <property type="match status" value="1"/>
</dbReference>
<dbReference type="GO" id="GO:0004674">
    <property type="term" value="F:protein serine/threonine kinase activity"/>
    <property type="evidence" value="ECO:0007669"/>
    <property type="project" value="UniProtKB-KW"/>
</dbReference>
<evidence type="ECO:0000256" key="25">
    <source>
        <dbReference type="SAM" id="MobiDB-lite"/>
    </source>
</evidence>
<dbReference type="GO" id="GO:0006281">
    <property type="term" value="P:DNA repair"/>
    <property type="evidence" value="ECO:0007669"/>
    <property type="project" value="InterPro"/>
</dbReference>
<dbReference type="SUPFAM" id="SSF48371">
    <property type="entry name" value="ARM repeat"/>
    <property type="match status" value="1"/>
</dbReference>
<dbReference type="Gene3D" id="3.30.1010.10">
    <property type="entry name" value="Phosphatidylinositol 3-kinase Catalytic Subunit, Chain A, domain 4"/>
    <property type="match status" value="1"/>
</dbReference>
<dbReference type="GO" id="GO:1904358">
    <property type="term" value="P:positive regulation of telomere maintenance via telomere lengthening"/>
    <property type="evidence" value="ECO:0007669"/>
    <property type="project" value="UniProtKB-ARBA"/>
</dbReference>
<dbReference type="PROSITE" id="PS00916">
    <property type="entry name" value="PI3_4_KINASE_2"/>
    <property type="match status" value="1"/>
</dbReference>
<keyword evidence="18" id="KW-0206">Cytoskeleton</keyword>
<feature type="compositionally biased region" description="Basic and acidic residues" evidence="25">
    <location>
        <begin position="1241"/>
        <end position="1254"/>
    </location>
</feature>
<evidence type="ECO:0000256" key="20">
    <source>
        <dbReference type="ARBA" id="ARBA00023306"/>
    </source>
</evidence>
<evidence type="ECO:0000313" key="29">
    <source>
        <dbReference type="EMBL" id="EDO36404.1"/>
    </source>
</evidence>
<evidence type="ECO:0000259" key="27">
    <source>
        <dbReference type="PROSITE" id="PS51189"/>
    </source>
</evidence>
<evidence type="ECO:0000256" key="16">
    <source>
        <dbReference type="ARBA" id="ARBA00023125"/>
    </source>
</evidence>
<dbReference type="SUPFAM" id="SSF56112">
    <property type="entry name" value="Protein kinase-like (PK-like)"/>
    <property type="match status" value="1"/>
</dbReference>
<keyword evidence="7" id="KW-0963">Cytoplasm</keyword>
<keyword evidence="17" id="KW-0576">Peroxisome</keyword>
<dbReference type="InterPro" id="IPR044107">
    <property type="entry name" value="PIKKc_ATM"/>
</dbReference>
<evidence type="ECO:0000256" key="12">
    <source>
        <dbReference type="ARBA" id="ARBA00022763"/>
    </source>
</evidence>
<evidence type="ECO:0000256" key="5">
    <source>
        <dbReference type="ARBA" id="ARBA00010769"/>
    </source>
</evidence>
<evidence type="ECO:0000256" key="1">
    <source>
        <dbReference type="ARBA" id="ARBA00004123"/>
    </source>
</evidence>
<feature type="domain" description="FAT" evidence="27">
    <location>
        <begin position="585"/>
        <end position="1228"/>
    </location>
</feature>
<dbReference type="GO" id="GO:0005813">
    <property type="term" value="C:centrosome"/>
    <property type="evidence" value="ECO:0007669"/>
    <property type="project" value="UniProtKB-SubCell"/>
</dbReference>
<comment type="catalytic activity">
    <reaction evidence="22">
        <text>L-threonyl-[protein] + ATP = O-phospho-L-threonyl-[protein] + ADP + H(+)</text>
        <dbReference type="Rhea" id="RHEA:46608"/>
        <dbReference type="Rhea" id="RHEA-COMP:11060"/>
        <dbReference type="Rhea" id="RHEA-COMP:11605"/>
        <dbReference type="ChEBI" id="CHEBI:15378"/>
        <dbReference type="ChEBI" id="CHEBI:30013"/>
        <dbReference type="ChEBI" id="CHEBI:30616"/>
        <dbReference type="ChEBI" id="CHEBI:61977"/>
        <dbReference type="ChEBI" id="CHEBI:456216"/>
        <dbReference type="EC" id="2.7.11.1"/>
    </reaction>
</comment>
<dbReference type="InterPro" id="IPR038980">
    <property type="entry name" value="ATM_plant"/>
</dbReference>
<dbReference type="STRING" id="45351.A7SIS1"/>
<dbReference type="PROSITE" id="PS50290">
    <property type="entry name" value="PI3_4_KINASE_3"/>
    <property type="match status" value="1"/>
</dbReference>
<dbReference type="EMBL" id="DS469671">
    <property type="protein sequence ID" value="EDO36404.1"/>
    <property type="molecule type" value="Genomic_DNA"/>
</dbReference>
<gene>
    <name evidence="29" type="ORF">NEMVEDRAFT_v1g171012</name>
</gene>
<evidence type="ECO:0000256" key="6">
    <source>
        <dbReference type="ARBA" id="ARBA00012513"/>
    </source>
</evidence>
<dbReference type="SMART" id="SM01343">
    <property type="entry name" value="FATC"/>
    <property type="match status" value="1"/>
</dbReference>
<evidence type="ECO:0000256" key="18">
    <source>
        <dbReference type="ARBA" id="ARBA00023212"/>
    </source>
</evidence>
<dbReference type="InterPro" id="IPR016024">
    <property type="entry name" value="ARM-type_fold"/>
</dbReference>
<evidence type="ECO:0000256" key="13">
    <source>
        <dbReference type="ARBA" id="ARBA00022777"/>
    </source>
</evidence>
<evidence type="ECO:0000256" key="3">
    <source>
        <dbReference type="ARBA" id="ARBA00004300"/>
    </source>
</evidence>
<evidence type="ECO:0000256" key="24">
    <source>
        <dbReference type="ARBA" id="ARBA00067340"/>
    </source>
</evidence>
<feature type="domain" description="PI3K/PI4K catalytic" evidence="26">
    <location>
        <begin position="1351"/>
        <end position="1660"/>
    </location>
</feature>
<keyword evidence="16" id="KW-0238">DNA-binding</keyword>
<dbReference type="GO" id="GO:0031410">
    <property type="term" value="C:cytoplasmic vesicle"/>
    <property type="evidence" value="ECO:0007669"/>
    <property type="project" value="UniProtKB-SubCell"/>
</dbReference>
<dbReference type="InterPro" id="IPR014009">
    <property type="entry name" value="PIK_FAT"/>
</dbReference>
<dbReference type="PROSITE" id="PS51189">
    <property type="entry name" value="FAT"/>
    <property type="match status" value="1"/>
</dbReference>
<keyword evidence="14" id="KW-0067">ATP-binding</keyword>
<keyword evidence="30" id="KW-1185">Reference proteome</keyword>
<evidence type="ECO:0000256" key="8">
    <source>
        <dbReference type="ARBA" id="ARBA00022527"/>
    </source>
</evidence>
<dbReference type="SMART" id="SM00146">
    <property type="entry name" value="PI3Kc"/>
    <property type="match status" value="1"/>
</dbReference>
<organism evidence="29 30">
    <name type="scientific">Nematostella vectensis</name>
    <name type="common">Starlet sea anemone</name>
    <dbReference type="NCBI Taxonomy" id="45351"/>
    <lineage>
        <taxon>Eukaryota</taxon>
        <taxon>Metazoa</taxon>
        <taxon>Cnidaria</taxon>
        <taxon>Anthozoa</taxon>
        <taxon>Hexacorallia</taxon>
        <taxon>Actiniaria</taxon>
        <taxon>Edwardsiidae</taxon>
        <taxon>Nematostella</taxon>
    </lineage>
</organism>
<accession>A7SIS1</accession>
<evidence type="ECO:0000259" key="26">
    <source>
        <dbReference type="PROSITE" id="PS50290"/>
    </source>
</evidence>
<dbReference type="InterPro" id="IPR003151">
    <property type="entry name" value="PIK-rel_kinase_FAT"/>
</dbReference>
<keyword evidence="15" id="KW-0007">Acetylation</keyword>
<keyword evidence="10" id="KW-0808">Transferase</keyword>
<evidence type="ECO:0000256" key="22">
    <source>
        <dbReference type="ARBA" id="ARBA00047899"/>
    </source>
</evidence>
<evidence type="ECO:0000256" key="2">
    <source>
        <dbReference type="ARBA" id="ARBA00004275"/>
    </source>
</evidence>
<evidence type="ECO:0000256" key="11">
    <source>
        <dbReference type="ARBA" id="ARBA00022741"/>
    </source>
</evidence>
<dbReference type="PANTHER" id="PTHR37079:SF4">
    <property type="entry name" value="SERINE_THREONINE-PROTEIN KINASE ATM"/>
    <property type="match status" value="1"/>
</dbReference>
<dbReference type="InterPro" id="IPR036940">
    <property type="entry name" value="PI3/4_kinase_cat_sf"/>
</dbReference>
<dbReference type="OMA" id="CQYHEGT"/>
<keyword evidence="8" id="KW-0723">Serine/threonine-protein kinase</keyword>
<keyword evidence="20" id="KW-0131">Cell cycle</keyword>
<dbReference type="Pfam" id="PF00454">
    <property type="entry name" value="PI3_PI4_kinase"/>
    <property type="match status" value="1"/>
</dbReference>
<dbReference type="GO" id="GO:0043068">
    <property type="term" value="P:positive regulation of programmed cell death"/>
    <property type="evidence" value="ECO:0007669"/>
    <property type="project" value="UniProtKB-ARBA"/>
</dbReference>
<evidence type="ECO:0000256" key="9">
    <source>
        <dbReference type="ARBA" id="ARBA00022553"/>
    </source>
</evidence>
<evidence type="ECO:0000256" key="23">
    <source>
        <dbReference type="ARBA" id="ARBA00048977"/>
    </source>
</evidence>
<comment type="subcellular location">
    <subcellularLocation>
        <location evidence="3">Cytoplasm</location>
        <location evidence="3">Cytoskeleton</location>
        <location evidence="3">Microtubule organizing center</location>
        <location evidence="3">Centrosome</location>
    </subcellularLocation>
    <subcellularLocation>
        <location evidence="4">Cytoplasmic vesicle</location>
    </subcellularLocation>
    <subcellularLocation>
        <location evidence="1">Nucleus</location>
    </subcellularLocation>
    <subcellularLocation>
        <location evidence="2">Peroxisome</location>
    </subcellularLocation>
</comment>
<dbReference type="EC" id="2.7.11.1" evidence="6"/>
<evidence type="ECO:0000256" key="15">
    <source>
        <dbReference type="ARBA" id="ARBA00022990"/>
    </source>
</evidence>
<dbReference type="GO" id="GO:0010212">
    <property type="term" value="P:response to ionizing radiation"/>
    <property type="evidence" value="ECO:0007669"/>
    <property type="project" value="UniProtKB-ARBA"/>
</dbReference>
<dbReference type="PANTHER" id="PTHR37079">
    <property type="entry name" value="SERINE/THREONINE-PROTEIN KINASE ATM"/>
    <property type="match status" value="1"/>
</dbReference>
<evidence type="ECO:0000256" key="7">
    <source>
        <dbReference type="ARBA" id="ARBA00022490"/>
    </source>
</evidence>
<comment type="similarity">
    <text evidence="5">Belongs to the PI3/PI4-kinase family. ATM subfamily.</text>
</comment>
<dbReference type="Pfam" id="PF02259">
    <property type="entry name" value="FAT"/>
    <property type="match status" value="1"/>
</dbReference>
<keyword evidence="21" id="KW-0968">Cytoplasmic vesicle</keyword>
<dbReference type="GO" id="GO:0010468">
    <property type="term" value="P:regulation of gene expression"/>
    <property type="evidence" value="ECO:0007669"/>
    <property type="project" value="UniProtKB-ARBA"/>
</dbReference>
<comment type="catalytic activity">
    <reaction evidence="23">
        <text>L-seryl-[protein] + ATP = O-phospho-L-seryl-[protein] + ADP + H(+)</text>
        <dbReference type="Rhea" id="RHEA:17989"/>
        <dbReference type="Rhea" id="RHEA-COMP:9863"/>
        <dbReference type="Rhea" id="RHEA-COMP:11604"/>
        <dbReference type="ChEBI" id="CHEBI:15378"/>
        <dbReference type="ChEBI" id="CHEBI:29999"/>
        <dbReference type="ChEBI" id="CHEBI:30616"/>
        <dbReference type="ChEBI" id="CHEBI:83421"/>
        <dbReference type="ChEBI" id="CHEBI:456216"/>
        <dbReference type="EC" id="2.7.11.1"/>
    </reaction>
    <physiologicalReaction direction="left-to-right" evidence="23">
        <dbReference type="Rhea" id="RHEA:17990"/>
    </physiologicalReaction>
</comment>
<dbReference type="GO" id="GO:0010557">
    <property type="term" value="P:positive regulation of macromolecule biosynthetic process"/>
    <property type="evidence" value="ECO:0007669"/>
    <property type="project" value="UniProtKB-ARBA"/>
</dbReference>
<evidence type="ECO:0000256" key="14">
    <source>
        <dbReference type="ARBA" id="ARBA00022840"/>
    </source>
</evidence>
<reference evidence="29 30" key="1">
    <citation type="journal article" date="2007" name="Science">
        <title>Sea anemone genome reveals ancestral eumetazoan gene repertoire and genomic organization.</title>
        <authorList>
            <person name="Putnam N.H."/>
            <person name="Srivastava M."/>
            <person name="Hellsten U."/>
            <person name="Dirks B."/>
            <person name="Chapman J."/>
            <person name="Salamov A."/>
            <person name="Terry A."/>
            <person name="Shapiro H."/>
            <person name="Lindquist E."/>
            <person name="Kapitonov V.V."/>
            <person name="Jurka J."/>
            <person name="Genikhovich G."/>
            <person name="Grigoriev I.V."/>
            <person name="Lucas S.M."/>
            <person name="Steele R.E."/>
            <person name="Finnerty J.R."/>
            <person name="Technau U."/>
            <person name="Martindale M.Q."/>
            <person name="Rokhsar D.S."/>
        </authorList>
    </citation>
    <scope>NUCLEOTIDE SEQUENCE [LARGE SCALE GENOMIC DNA]</scope>
    <source>
        <strain evidence="30">CH2 X CH6</strain>
    </source>
</reference>
<sequence length="1722" mass="194287">MKPFSFLRESDPEPNPPFFTSYAIKATLEYMTRCYPGETVVSVLCKNKDNIQKILLALTTRIADSHLPYERRRVLSMYRLFVLLVIQELSNGLRNTWAFFIRDVIYSLSISFELARINCGLETEAGMFSPCCNLMHYLCEAAIQCCSQELGSHLHIIVSTLMPYASGHDERATQALSLLRYLIVECTPSLLDAIPLLDPFPDLPQFKELNDAYLSVKSRRRGTFLAQEISQFVSVSPRSPPLSRLEGLRHLRHLLATNKLALYGLLRCDKACSSPTIVSDLIHELISLSAQLNSVHTSTATHIKVAIADCLGEIGPVDLASVALAGRQVQDPLLPSTELLQGDPIVCRNSTIVGLLNRYLTDKSVKVVHAASDCLKRVLATPSGINLLKMYEQHQAEKLLWYLEPFKPARKRKVNVEMAEDFMTVLGRDELWLPTRGGVGIDHATWITDLTSVIITSGAVKDEMLRLLAPVCKVKVEFAEQVLPFLVHNILEQEAANENEASRDLLSGQVGALFVHYNEASSAPDPNNRATKGGAFSFCVPLTQSIRTILKVTNHLRTQPRPKARGQGSSTPWDNNFWLDLDYLEAAKAAQKCTAHFTALMYTEIWCDVQRSLPENPMNITLPTRSQDIEVDSASQSTDGGLSTSYQSLLVDIYSSIAELDSVYGVGAGRLADLESRIRTYEHEELWEKAVGAYDLRMQESPTAQIGMLKALKNFGLYHVMDNYLRGIPPDSLRTSPEVAELQFESAWRNCTWDIDTSLGSDVSRRPGFHQSLHTCLSALGDGEESLFRITLENAKLRVVSEVSHVSLESARSIYPNMVRLQQLTELQQYTLFFTRSVFLPKPQACDTNELVNKWKERFPLPDNDFIFVEPVLALRTAALHMLARVNSRQGREVLGSIYQVLVGHLESQAKLARQAGKPQVAEKALFAIRHLHTDAQVVQSVGGHVPGAWRMEEARLRWSRGETETAMHLLKCLTKQLQAVCMYDEEEIRLYPQALGLYGSWMAETRSENPNKIIEEYLEKHGRRISGLAYRGESDVHIVVPNIDAYLSLARYADTQYQNIVDYMKSSDFENKQEIARDAKSEYNRLSKVVARPERDKYIRTLMVESEIDEEELRLMEDSKMNFLQKALENYAKTLQAGDKYDLRVFRLCSLWFDNCKTSFVDDIMKDSISRIQSRKFLPLMYQLAARLGMRSSQDDAFQATLGQLIERTCVDHPHHTLLILIALVNADRDREYTAPSRRNGRDSRASRNASKETKGFIDEARLEAASALIESISHQRGQLVQMTKSLCLAYIELAYWEVGHLKGKTGPFDIKDTLAIKKMNNLRHVAVPTSDIKVDPLCRYEEIVYVDRFMPTFSLAGGVNLPKIIACVGSDGVKRRQLVKGRDDLRQDAVMEQVFGMVNQLLANNTETRKRKLRVRTYKVIPLSQRSGMLEWCEGTMPLGEYLIGSPGHNTGAHQRYNPRDWSPMDCRRKMASVVRNYILIGIMDHFKPVFRHFFLEKFVDPAEWFERRLAYTRSCATSSIVGYIVGLGDRHVQNILVDCNSAELVHIDLGVAFEQGKVLPTPETVPFRLTRDLVDGMGVTGVEGVFRRCCEKTMAVMRTSQEALVTILEVLLYDPLYSWTLSPEKKMALQATKPDNDVSEISSTAVDLVGDLPNGENTENGASVGNKMAERVLSRLKQKLNGIEDNTQLSVTGQVNHLIRQAMDVKNLCRLFPGWQPWV</sequence>
<keyword evidence="11" id="KW-0547">Nucleotide-binding</keyword>
<dbReference type="CDD" id="cd05171">
    <property type="entry name" value="PIKKc_ATM"/>
    <property type="match status" value="1"/>
</dbReference>
<keyword evidence="9" id="KW-0597">Phosphoprotein</keyword>
<dbReference type="InterPro" id="IPR000403">
    <property type="entry name" value="PI3/4_kinase_cat_dom"/>
</dbReference>
<dbReference type="Proteomes" id="UP000001593">
    <property type="component" value="Unassembled WGS sequence"/>
</dbReference>
<dbReference type="InParanoid" id="A7SIS1"/>
<dbReference type="GO" id="GO:0005654">
    <property type="term" value="C:nucleoplasm"/>
    <property type="evidence" value="ECO:0007669"/>
    <property type="project" value="UniProtKB-ARBA"/>
</dbReference>
<dbReference type="GO" id="GO:0032210">
    <property type="term" value="P:regulation of telomere maintenance via telomerase"/>
    <property type="evidence" value="ECO:0007669"/>
    <property type="project" value="UniProtKB-ARBA"/>
</dbReference>
<dbReference type="PhylomeDB" id="A7SIS1"/>
<dbReference type="FunFam" id="3.30.1010.10:FF:000015">
    <property type="entry name" value="Serine-protein kinase ATM"/>
    <property type="match status" value="1"/>
</dbReference>
<dbReference type="GO" id="GO:0005777">
    <property type="term" value="C:peroxisome"/>
    <property type="evidence" value="ECO:0007669"/>
    <property type="project" value="UniProtKB-SubCell"/>
</dbReference>
<dbReference type="GO" id="GO:1904262">
    <property type="term" value="P:negative regulation of TORC1 signaling"/>
    <property type="evidence" value="ECO:0007669"/>
    <property type="project" value="UniProtKB-ARBA"/>
</dbReference>
<dbReference type="PROSITE" id="PS51190">
    <property type="entry name" value="FATC"/>
    <property type="match status" value="1"/>
</dbReference>
<feature type="region of interest" description="Disordered" evidence="25">
    <location>
        <begin position="1234"/>
        <end position="1254"/>
    </location>
</feature>